<evidence type="ECO:0000313" key="2">
    <source>
        <dbReference type="Proteomes" id="UP000228934"/>
    </source>
</evidence>
<dbReference type="EMBL" id="KV924094">
    <property type="protein sequence ID" value="PIO38545.1"/>
    <property type="molecule type" value="Genomic_DNA"/>
</dbReference>
<dbReference type="Proteomes" id="UP000228934">
    <property type="component" value="Unassembled WGS sequence"/>
</dbReference>
<organism evidence="1 2">
    <name type="scientific">Aquarana catesbeiana</name>
    <name type="common">American bullfrog</name>
    <name type="synonym">Rana catesbeiana</name>
    <dbReference type="NCBI Taxonomy" id="8400"/>
    <lineage>
        <taxon>Eukaryota</taxon>
        <taxon>Metazoa</taxon>
        <taxon>Chordata</taxon>
        <taxon>Craniata</taxon>
        <taxon>Vertebrata</taxon>
        <taxon>Euteleostomi</taxon>
        <taxon>Amphibia</taxon>
        <taxon>Batrachia</taxon>
        <taxon>Anura</taxon>
        <taxon>Neobatrachia</taxon>
        <taxon>Ranoidea</taxon>
        <taxon>Ranidae</taxon>
        <taxon>Aquarana</taxon>
    </lineage>
</organism>
<protein>
    <submittedName>
        <fullName evidence="1">Uncharacterized protein</fullName>
    </submittedName>
</protein>
<evidence type="ECO:0000313" key="1">
    <source>
        <dbReference type="EMBL" id="PIO38545.1"/>
    </source>
</evidence>
<proteinExistence type="predicted"/>
<keyword evidence="2" id="KW-1185">Reference proteome</keyword>
<accession>A0A2G9SEN7</accession>
<sequence length="81" mass="9239">MLSPRFSIDWLPVERQVLLLKDSKQYTLYVEPGYPQSGGVKLLSVKESEMGASSSHLKPPDEHPSLTTWLEYLQTLHQLGR</sequence>
<gene>
    <name evidence="1" type="ORF">AB205_0116650</name>
</gene>
<dbReference type="AlphaFoldDB" id="A0A2G9SEN7"/>
<dbReference type="OrthoDB" id="9893446at2759"/>
<reference evidence="2" key="1">
    <citation type="journal article" date="2017" name="Nat. Commun.">
        <title>The North American bullfrog draft genome provides insight into hormonal regulation of long noncoding RNA.</title>
        <authorList>
            <person name="Hammond S.A."/>
            <person name="Warren R.L."/>
            <person name="Vandervalk B.P."/>
            <person name="Kucuk E."/>
            <person name="Khan H."/>
            <person name="Gibb E.A."/>
            <person name="Pandoh P."/>
            <person name="Kirk H."/>
            <person name="Zhao Y."/>
            <person name="Jones M."/>
            <person name="Mungall A.J."/>
            <person name="Coope R."/>
            <person name="Pleasance S."/>
            <person name="Moore R.A."/>
            <person name="Holt R.A."/>
            <person name="Round J.M."/>
            <person name="Ohora S."/>
            <person name="Walle B.V."/>
            <person name="Veldhoen N."/>
            <person name="Helbing C.C."/>
            <person name="Birol I."/>
        </authorList>
    </citation>
    <scope>NUCLEOTIDE SEQUENCE [LARGE SCALE GENOMIC DNA]</scope>
</reference>
<name>A0A2G9SEN7_AQUCT</name>